<protein>
    <submittedName>
        <fullName evidence="16">GM20167</fullName>
    </submittedName>
</protein>
<dbReference type="GO" id="GO:0005506">
    <property type="term" value="F:iron ion binding"/>
    <property type="evidence" value="ECO:0007669"/>
    <property type="project" value="InterPro"/>
</dbReference>
<dbReference type="CDD" id="cd11056">
    <property type="entry name" value="CYP6-like"/>
    <property type="match status" value="1"/>
</dbReference>
<keyword evidence="8" id="KW-0492">Microsome</keyword>
<comment type="similarity">
    <text evidence="4 14">Belongs to the cytochrome P450 family.</text>
</comment>
<evidence type="ECO:0000256" key="1">
    <source>
        <dbReference type="ARBA" id="ARBA00001971"/>
    </source>
</evidence>
<dbReference type="OMA" id="NFTYECT"/>
<dbReference type="InterPro" id="IPR050476">
    <property type="entry name" value="Insect_CytP450_Detox"/>
</dbReference>
<feature type="binding site" description="axial binding residue" evidence="13">
    <location>
        <position position="464"/>
    </location>
    <ligand>
        <name>heme</name>
        <dbReference type="ChEBI" id="CHEBI:30413"/>
    </ligand>
    <ligandPart>
        <name>Fe</name>
        <dbReference type="ChEBI" id="CHEBI:18248"/>
    </ligandPart>
</feature>
<evidence type="ECO:0000256" key="14">
    <source>
        <dbReference type="RuleBase" id="RU000461"/>
    </source>
</evidence>
<comment type="subcellular location">
    <subcellularLocation>
        <location evidence="3">Endoplasmic reticulum membrane</location>
        <topology evidence="3">Peripheral membrane protein</topology>
    </subcellularLocation>
    <subcellularLocation>
        <location evidence="2">Microsome membrane</location>
        <topology evidence="2">Peripheral membrane protein</topology>
    </subcellularLocation>
</comment>
<dbReference type="SUPFAM" id="SSF48264">
    <property type="entry name" value="Cytochrome P450"/>
    <property type="match status" value="1"/>
</dbReference>
<dbReference type="PROSITE" id="PS00086">
    <property type="entry name" value="CYTOCHROME_P450"/>
    <property type="match status" value="1"/>
</dbReference>
<evidence type="ECO:0000256" key="4">
    <source>
        <dbReference type="ARBA" id="ARBA00010617"/>
    </source>
</evidence>
<keyword evidence="10 13" id="KW-0408">Iron</keyword>
<evidence type="ECO:0000256" key="6">
    <source>
        <dbReference type="ARBA" id="ARBA00022723"/>
    </source>
</evidence>
<dbReference type="InterPro" id="IPR002401">
    <property type="entry name" value="Cyt_P450_E_grp-I"/>
</dbReference>
<evidence type="ECO:0000256" key="11">
    <source>
        <dbReference type="ARBA" id="ARBA00023033"/>
    </source>
</evidence>
<dbReference type="PANTHER" id="PTHR24292">
    <property type="entry name" value="CYTOCHROME P450"/>
    <property type="match status" value="1"/>
</dbReference>
<dbReference type="PRINTS" id="PR00463">
    <property type="entry name" value="EP450I"/>
</dbReference>
<keyword evidence="17" id="KW-1185">Reference proteome</keyword>
<evidence type="ECO:0000256" key="15">
    <source>
        <dbReference type="SAM" id="Phobius"/>
    </source>
</evidence>
<dbReference type="Pfam" id="PF00067">
    <property type="entry name" value="p450"/>
    <property type="match status" value="1"/>
</dbReference>
<evidence type="ECO:0000313" key="17">
    <source>
        <dbReference type="Proteomes" id="UP000001292"/>
    </source>
</evidence>
<dbReference type="InterPro" id="IPR017972">
    <property type="entry name" value="Cyt_P450_CS"/>
</dbReference>
<evidence type="ECO:0000256" key="5">
    <source>
        <dbReference type="ARBA" id="ARBA00022617"/>
    </source>
</evidence>
<comment type="cofactor">
    <cofactor evidence="1 13">
        <name>heme</name>
        <dbReference type="ChEBI" id="CHEBI:30413"/>
    </cofactor>
</comment>
<dbReference type="GO" id="GO:0018685">
    <property type="term" value="F:alkane 1-monooxygenase activity"/>
    <property type="evidence" value="ECO:0007669"/>
    <property type="project" value="EnsemblMetazoa"/>
</dbReference>
<dbReference type="InterPro" id="IPR001128">
    <property type="entry name" value="Cyt_P450"/>
</dbReference>
<dbReference type="GO" id="GO:0005504">
    <property type="term" value="F:fatty acid binding"/>
    <property type="evidence" value="ECO:0007669"/>
    <property type="project" value="EnsemblMetazoa"/>
</dbReference>
<dbReference type="GO" id="GO:0005789">
    <property type="term" value="C:endoplasmic reticulum membrane"/>
    <property type="evidence" value="ECO:0007669"/>
    <property type="project" value="UniProtKB-SubCell"/>
</dbReference>
<dbReference type="FunFam" id="1.10.630.10:FF:000042">
    <property type="entry name" value="Cytochrome P450"/>
    <property type="match status" value="1"/>
</dbReference>
<dbReference type="Proteomes" id="UP000001292">
    <property type="component" value="Unassembled WGS sequence"/>
</dbReference>
<dbReference type="PANTHER" id="PTHR24292:SF100">
    <property type="entry name" value="CYTOCHROME P450 6A16, ISOFORM B-RELATED"/>
    <property type="match status" value="1"/>
</dbReference>
<dbReference type="InterPro" id="IPR036396">
    <property type="entry name" value="Cyt_P450_sf"/>
</dbReference>
<dbReference type="GO" id="GO:0020037">
    <property type="term" value="F:heme binding"/>
    <property type="evidence" value="ECO:0007669"/>
    <property type="project" value="InterPro"/>
</dbReference>
<keyword evidence="15" id="KW-0812">Transmembrane</keyword>
<dbReference type="STRING" id="7238.B4HRR9"/>
<keyword evidence="15" id="KW-1133">Transmembrane helix</keyword>
<sequence>MPNQSYSKITRLSMALTYMLFQVAVALLAIFTYYLHRKLTFFKRRGIPFVAPHPIRGNMEELQKTKNIHEIFQNHYNKFRDSKAPFVGLFFFQNPAAFVIDLELVKQILIKDFSNFSNKGIFYNEKDDPISAHLFNLDGAQWRLLRNKLSSTFTSGKMKIMYPTVVSVANEFMTVMHEKVPKNSVLEIRDLVARFTVDVIGTCAFGIQCNSLRDEKAEFLHFGKRSLIDRRHGTLLNGFMRSYPKLARKLGMVRTAPHIQEFYHRIVTETVAVREKEHIKRNDFMDMLIEMKNQKEMTLENGDVVKGLTMEEVLAQAFVFFIAGFETSSSTMGFALYELAKNPHIQDKVRAEVEEVMEQHDQNFTYECTKDLKYLNQVISETLRLYTIVPNLDRMAAKRYVVPGQPKFVIEAGQSVIIPSSAIHHDPSIYPEPFEFRPERFSPEESTGRPSVAWLPFGDGPRNCIGLRFGQMQARIGLALLIRNFRFSTCSKTPNPLVYDPNSFVLGVKDGIYLKVEVV</sequence>
<dbReference type="HOGENOM" id="CLU_001570_5_2_1"/>
<evidence type="ECO:0000256" key="10">
    <source>
        <dbReference type="ARBA" id="ARBA00023004"/>
    </source>
</evidence>
<name>B4HRR9_DROSE</name>
<dbReference type="AlphaFoldDB" id="B4HRR9"/>
<evidence type="ECO:0000256" key="7">
    <source>
        <dbReference type="ARBA" id="ARBA00022824"/>
    </source>
</evidence>
<evidence type="ECO:0000256" key="8">
    <source>
        <dbReference type="ARBA" id="ARBA00022848"/>
    </source>
</evidence>
<dbReference type="SMR" id="B4HRR9"/>
<keyword evidence="12 15" id="KW-0472">Membrane</keyword>
<dbReference type="GO" id="GO:0048252">
    <property type="term" value="P:lauric acid metabolic process"/>
    <property type="evidence" value="ECO:0007669"/>
    <property type="project" value="EnsemblMetazoa"/>
</dbReference>
<keyword evidence="5 13" id="KW-0349">Heme</keyword>
<keyword evidence="6 13" id="KW-0479">Metal-binding</keyword>
<evidence type="ECO:0000256" key="2">
    <source>
        <dbReference type="ARBA" id="ARBA00004174"/>
    </source>
</evidence>
<organism evidence="17">
    <name type="scientific">Drosophila sechellia</name>
    <name type="common">Fruit fly</name>
    <dbReference type="NCBI Taxonomy" id="7238"/>
    <lineage>
        <taxon>Eukaryota</taxon>
        <taxon>Metazoa</taxon>
        <taxon>Ecdysozoa</taxon>
        <taxon>Arthropoda</taxon>
        <taxon>Hexapoda</taxon>
        <taxon>Insecta</taxon>
        <taxon>Pterygota</taxon>
        <taxon>Neoptera</taxon>
        <taxon>Endopterygota</taxon>
        <taxon>Diptera</taxon>
        <taxon>Brachycera</taxon>
        <taxon>Muscomorpha</taxon>
        <taxon>Ephydroidea</taxon>
        <taxon>Drosophilidae</taxon>
        <taxon>Drosophila</taxon>
        <taxon>Sophophora</taxon>
    </lineage>
</organism>
<keyword evidence="7" id="KW-0256">Endoplasmic reticulum</keyword>
<evidence type="ECO:0000256" key="12">
    <source>
        <dbReference type="ARBA" id="ARBA00023136"/>
    </source>
</evidence>
<dbReference type="EMBL" id="CH480816">
    <property type="protein sequence ID" value="EDW47933.1"/>
    <property type="molecule type" value="Genomic_DNA"/>
</dbReference>
<dbReference type="PhylomeDB" id="B4HRR9"/>
<proteinExistence type="inferred from homology"/>
<dbReference type="PRINTS" id="PR00385">
    <property type="entry name" value="P450"/>
</dbReference>
<dbReference type="Gene3D" id="1.10.630.10">
    <property type="entry name" value="Cytochrome P450"/>
    <property type="match status" value="1"/>
</dbReference>
<evidence type="ECO:0000256" key="9">
    <source>
        <dbReference type="ARBA" id="ARBA00023002"/>
    </source>
</evidence>
<feature type="transmembrane region" description="Helical" evidence="15">
    <location>
        <begin position="12"/>
        <end position="35"/>
    </location>
</feature>
<keyword evidence="9 14" id="KW-0560">Oxidoreductase</keyword>
<evidence type="ECO:0000256" key="13">
    <source>
        <dbReference type="PIRSR" id="PIRSR602401-1"/>
    </source>
</evidence>
<dbReference type="GO" id="GO:0120503">
    <property type="term" value="F:medium-chain fatty acid omega-1 hydroxylase activity"/>
    <property type="evidence" value="ECO:0007669"/>
    <property type="project" value="EnsemblMetazoa"/>
</dbReference>
<gene>
    <name evidence="16" type="primary">Dsec\GM20167</name>
    <name evidence="16" type="ORF">Dsec_GM20167</name>
</gene>
<dbReference type="GO" id="GO:0017143">
    <property type="term" value="P:insecticide metabolic process"/>
    <property type="evidence" value="ECO:0007669"/>
    <property type="project" value="EnsemblMetazoa"/>
</dbReference>
<keyword evidence="11 14" id="KW-0503">Monooxygenase</keyword>
<accession>B4HRR9</accession>
<dbReference type="GO" id="GO:0031000">
    <property type="term" value="P:response to caffeine"/>
    <property type="evidence" value="ECO:0007669"/>
    <property type="project" value="EnsemblMetazoa"/>
</dbReference>
<evidence type="ECO:0000313" key="16">
    <source>
        <dbReference type="EMBL" id="EDW47933.1"/>
    </source>
</evidence>
<reference evidence="16 17" key="1">
    <citation type="journal article" date="2007" name="Nature">
        <title>Evolution of genes and genomes on the Drosophila phylogeny.</title>
        <authorList>
            <consortium name="Drosophila 12 Genomes Consortium"/>
            <person name="Clark A.G."/>
            <person name="Eisen M.B."/>
            <person name="Smith D.R."/>
            <person name="Bergman C.M."/>
            <person name="Oliver B."/>
            <person name="Markow T.A."/>
            <person name="Kaufman T.C."/>
            <person name="Kellis M."/>
            <person name="Gelbart W."/>
            <person name="Iyer V.N."/>
            <person name="Pollard D.A."/>
            <person name="Sackton T.B."/>
            <person name="Larracuente A.M."/>
            <person name="Singh N.D."/>
            <person name="Abad J.P."/>
            <person name="Abt D.N."/>
            <person name="Adryan B."/>
            <person name="Aguade M."/>
            <person name="Akashi H."/>
            <person name="Anderson W.W."/>
            <person name="Aquadro C.F."/>
            <person name="Ardell D.H."/>
            <person name="Arguello R."/>
            <person name="Artieri C.G."/>
            <person name="Barbash D.A."/>
            <person name="Barker D."/>
            <person name="Barsanti P."/>
            <person name="Batterham P."/>
            <person name="Batzoglou S."/>
            <person name="Begun D."/>
            <person name="Bhutkar A."/>
            <person name="Blanco E."/>
            <person name="Bosak S.A."/>
            <person name="Bradley R.K."/>
            <person name="Brand A.D."/>
            <person name="Brent M.R."/>
            <person name="Brooks A.N."/>
            <person name="Brown R.H."/>
            <person name="Butlin R.K."/>
            <person name="Caggese C."/>
            <person name="Calvi B.R."/>
            <person name="Bernardo de Carvalho A."/>
            <person name="Caspi A."/>
            <person name="Castrezana S."/>
            <person name="Celniker S.E."/>
            <person name="Chang J.L."/>
            <person name="Chapple C."/>
            <person name="Chatterji S."/>
            <person name="Chinwalla A."/>
            <person name="Civetta A."/>
            <person name="Clifton S.W."/>
            <person name="Comeron J.M."/>
            <person name="Costello J.C."/>
            <person name="Coyne J.A."/>
            <person name="Daub J."/>
            <person name="David R.G."/>
            <person name="Delcher A.L."/>
            <person name="Delehaunty K."/>
            <person name="Do C.B."/>
            <person name="Ebling H."/>
            <person name="Edwards K."/>
            <person name="Eickbush T."/>
            <person name="Evans J.D."/>
            <person name="Filipski A."/>
            <person name="Findeiss S."/>
            <person name="Freyhult E."/>
            <person name="Fulton L."/>
            <person name="Fulton R."/>
            <person name="Garcia A.C."/>
            <person name="Gardiner A."/>
            <person name="Garfield D.A."/>
            <person name="Garvin B.E."/>
            <person name="Gibson G."/>
            <person name="Gilbert D."/>
            <person name="Gnerre S."/>
            <person name="Godfrey J."/>
            <person name="Good R."/>
            <person name="Gotea V."/>
            <person name="Gravely B."/>
            <person name="Greenberg A.J."/>
            <person name="Griffiths-Jones S."/>
            <person name="Gross S."/>
            <person name="Guigo R."/>
            <person name="Gustafson E.A."/>
            <person name="Haerty W."/>
            <person name="Hahn M.W."/>
            <person name="Halligan D.L."/>
            <person name="Halpern A.L."/>
            <person name="Halter G.M."/>
            <person name="Han M.V."/>
            <person name="Heger A."/>
            <person name="Hillier L."/>
            <person name="Hinrichs A.S."/>
            <person name="Holmes I."/>
            <person name="Hoskins R.A."/>
            <person name="Hubisz M.J."/>
            <person name="Hultmark D."/>
            <person name="Huntley M.A."/>
            <person name="Jaffe D.B."/>
            <person name="Jagadeeshan S."/>
            <person name="Jeck W.R."/>
            <person name="Johnson J."/>
            <person name="Jones C.D."/>
            <person name="Jordan W.C."/>
            <person name="Karpen G.H."/>
            <person name="Kataoka E."/>
            <person name="Keightley P.D."/>
            <person name="Kheradpour P."/>
            <person name="Kirkness E.F."/>
            <person name="Koerich L.B."/>
            <person name="Kristiansen K."/>
            <person name="Kudrna D."/>
            <person name="Kulathinal R.J."/>
            <person name="Kumar S."/>
            <person name="Kwok R."/>
            <person name="Lander E."/>
            <person name="Langley C.H."/>
            <person name="Lapoint R."/>
            <person name="Lazzaro B.P."/>
            <person name="Lee S.J."/>
            <person name="Levesque L."/>
            <person name="Li R."/>
            <person name="Lin C.F."/>
            <person name="Lin M.F."/>
            <person name="Lindblad-Toh K."/>
            <person name="Llopart A."/>
            <person name="Long M."/>
            <person name="Low L."/>
            <person name="Lozovsky E."/>
            <person name="Lu J."/>
            <person name="Luo M."/>
            <person name="Machado C.A."/>
            <person name="Makalowski W."/>
            <person name="Marzo M."/>
            <person name="Matsuda M."/>
            <person name="Matzkin L."/>
            <person name="McAllister B."/>
            <person name="McBride C.S."/>
            <person name="McKernan B."/>
            <person name="McKernan K."/>
            <person name="Mendez-Lago M."/>
            <person name="Minx P."/>
            <person name="Mollenhauer M.U."/>
            <person name="Montooth K."/>
            <person name="Mount S.M."/>
            <person name="Mu X."/>
            <person name="Myers E."/>
            <person name="Negre B."/>
            <person name="Newfeld S."/>
            <person name="Nielsen R."/>
            <person name="Noor M.A."/>
            <person name="O'Grady P."/>
            <person name="Pachter L."/>
            <person name="Papaceit M."/>
            <person name="Parisi M.J."/>
            <person name="Parisi M."/>
            <person name="Parts L."/>
            <person name="Pedersen J.S."/>
            <person name="Pesole G."/>
            <person name="Phillippy A.M."/>
            <person name="Ponting C.P."/>
            <person name="Pop M."/>
            <person name="Porcelli D."/>
            <person name="Powell J.R."/>
            <person name="Prohaska S."/>
            <person name="Pruitt K."/>
            <person name="Puig M."/>
            <person name="Quesneville H."/>
            <person name="Ram K.R."/>
            <person name="Rand D."/>
            <person name="Rasmussen M.D."/>
            <person name="Reed L.K."/>
            <person name="Reenan R."/>
            <person name="Reily A."/>
            <person name="Remington K.A."/>
            <person name="Rieger T.T."/>
            <person name="Ritchie M.G."/>
            <person name="Robin C."/>
            <person name="Rogers Y.H."/>
            <person name="Rohde C."/>
            <person name="Rozas J."/>
            <person name="Rubenfield M.J."/>
            <person name="Ruiz A."/>
            <person name="Russo S."/>
            <person name="Salzberg S.L."/>
            <person name="Sanchez-Gracia A."/>
            <person name="Saranga D.J."/>
            <person name="Sato H."/>
            <person name="Schaeffer S.W."/>
            <person name="Schatz M.C."/>
            <person name="Schlenke T."/>
            <person name="Schwartz R."/>
            <person name="Segarra C."/>
            <person name="Singh R.S."/>
            <person name="Sirot L."/>
            <person name="Sirota M."/>
            <person name="Sisneros N.B."/>
            <person name="Smith C.D."/>
            <person name="Smith T.F."/>
            <person name="Spieth J."/>
            <person name="Stage D.E."/>
            <person name="Stark A."/>
            <person name="Stephan W."/>
            <person name="Strausberg R.L."/>
            <person name="Strempel S."/>
            <person name="Sturgill D."/>
            <person name="Sutton G."/>
            <person name="Sutton G.G."/>
            <person name="Tao W."/>
            <person name="Teichmann S."/>
            <person name="Tobari Y.N."/>
            <person name="Tomimura Y."/>
            <person name="Tsolas J.M."/>
            <person name="Valente V.L."/>
            <person name="Venter E."/>
            <person name="Venter J.C."/>
            <person name="Vicario S."/>
            <person name="Vieira F.G."/>
            <person name="Vilella A.J."/>
            <person name="Villasante A."/>
            <person name="Walenz B."/>
            <person name="Wang J."/>
            <person name="Wasserman M."/>
            <person name="Watts T."/>
            <person name="Wilson D."/>
            <person name="Wilson R.K."/>
            <person name="Wing R.A."/>
            <person name="Wolfner M.F."/>
            <person name="Wong A."/>
            <person name="Wong G.K."/>
            <person name="Wu C.I."/>
            <person name="Wu G."/>
            <person name="Yamamoto D."/>
            <person name="Yang H.P."/>
            <person name="Yang S.P."/>
            <person name="Yorke J.A."/>
            <person name="Yoshida K."/>
            <person name="Zdobnov E."/>
            <person name="Zhang P."/>
            <person name="Zhang Y."/>
            <person name="Zimin A.V."/>
            <person name="Baldwin J."/>
            <person name="Abdouelleil A."/>
            <person name="Abdulkadir J."/>
            <person name="Abebe A."/>
            <person name="Abera B."/>
            <person name="Abreu J."/>
            <person name="Acer S.C."/>
            <person name="Aftuck L."/>
            <person name="Alexander A."/>
            <person name="An P."/>
            <person name="Anderson E."/>
            <person name="Anderson S."/>
            <person name="Arachi H."/>
            <person name="Azer M."/>
            <person name="Bachantsang P."/>
            <person name="Barry A."/>
            <person name="Bayul T."/>
            <person name="Berlin A."/>
            <person name="Bessette D."/>
            <person name="Bloom T."/>
            <person name="Blye J."/>
            <person name="Boguslavskiy L."/>
            <person name="Bonnet C."/>
            <person name="Boukhgalter B."/>
            <person name="Bourzgui I."/>
            <person name="Brown A."/>
            <person name="Cahill P."/>
            <person name="Channer S."/>
            <person name="Cheshatsang Y."/>
            <person name="Chuda L."/>
            <person name="Citroen M."/>
            <person name="Collymore A."/>
            <person name="Cooke P."/>
            <person name="Costello M."/>
            <person name="D'Aco K."/>
            <person name="Daza R."/>
            <person name="De Haan G."/>
            <person name="DeGray S."/>
            <person name="DeMaso C."/>
            <person name="Dhargay N."/>
            <person name="Dooley K."/>
            <person name="Dooley E."/>
            <person name="Doricent M."/>
            <person name="Dorje P."/>
            <person name="Dorjee K."/>
            <person name="Dupes A."/>
            <person name="Elong R."/>
            <person name="Falk J."/>
            <person name="Farina A."/>
            <person name="Faro S."/>
            <person name="Ferguson D."/>
            <person name="Fisher S."/>
            <person name="Foley C.D."/>
            <person name="Franke A."/>
            <person name="Friedrich D."/>
            <person name="Gadbois L."/>
            <person name="Gearin G."/>
            <person name="Gearin C.R."/>
            <person name="Giannoukos G."/>
            <person name="Goode T."/>
            <person name="Graham J."/>
            <person name="Grandbois E."/>
            <person name="Grewal S."/>
            <person name="Gyaltsen K."/>
            <person name="Hafez N."/>
            <person name="Hagos B."/>
            <person name="Hall J."/>
            <person name="Henson C."/>
            <person name="Hollinger A."/>
            <person name="Honan T."/>
            <person name="Huard M.D."/>
            <person name="Hughes L."/>
            <person name="Hurhula B."/>
            <person name="Husby M.E."/>
            <person name="Kamat A."/>
            <person name="Kanga B."/>
            <person name="Kashin S."/>
            <person name="Khazanovich D."/>
            <person name="Kisner P."/>
            <person name="Lance K."/>
            <person name="Lara M."/>
            <person name="Lee W."/>
            <person name="Lennon N."/>
            <person name="Letendre F."/>
            <person name="LeVine R."/>
            <person name="Lipovsky A."/>
            <person name="Liu X."/>
            <person name="Liu J."/>
            <person name="Liu S."/>
            <person name="Lokyitsang T."/>
            <person name="Lokyitsang Y."/>
            <person name="Lubonja R."/>
            <person name="Lui A."/>
            <person name="MacDonald P."/>
            <person name="Magnisalis V."/>
            <person name="Maru K."/>
            <person name="Matthews C."/>
            <person name="McCusker W."/>
            <person name="McDonough S."/>
            <person name="Mehta T."/>
            <person name="Meldrim J."/>
            <person name="Meneus L."/>
            <person name="Mihai O."/>
            <person name="Mihalev A."/>
            <person name="Mihova T."/>
            <person name="Mittelman R."/>
            <person name="Mlenga V."/>
            <person name="Montmayeur A."/>
            <person name="Mulrain L."/>
            <person name="Navidi A."/>
            <person name="Naylor J."/>
            <person name="Negash T."/>
            <person name="Nguyen T."/>
            <person name="Nguyen N."/>
            <person name="Nicol R."/>
            <person name="Norbu C."/>
            <person name="Norbu N."/>
            <person name="Novod N."/>
            <person name="O'Neill B."/>
            <person name="Osman S."/>
            <person name="Markiewicz E."/>
            <person name="Oyono O.L."/>
            <person name="Patti C."/>
            <person name="Phunkhang P."/>
            <person name="Pierre F."/>
            <person name="Priest M."/>
            <person name="Raghuraman S."/>
            <person name="Rege F."/>
            <person name="Reyes R."/>
            <person name="Rise C."/>
            <person name="Rogov P."/>
            <person name="Ross K."/>
            <person name="Ryan E."/>
            <person name="Settipalli S."/>
            <person name="Shea T."/>
            <person name="Sherpa N."/>
            <person name="Shi L."/>
            <person name="Shih D."/>
            <person name="Sparrow T."/>
            <person name="Spaulding J."/>
            <person name="Stalker J."/>
            <person name="Stange-Thomann N."/>
            <person name="Stavropoulos S."/>
            <person name="Stone C."/>
            <person name="Strader C."/>
            <person name="Tesfaye S."/>
            <person name="Thomson T."/>
            <person name="Thoulutsang Y."/>
            <person name="Thoulutsang D."/>
            <person name="Topham K."/>
            <person name="Topping I."/>
            <person name="Tsamla T."/>
            <person name="Vassiliev H."/>
            <person name="Vo A."/>
            <person name="Wangchuk T."/>
            <person name="Wangdi T."/>
            <person name="Weiand M."/>
            <person name="Wilkinson J."/>
            <person name="Wilson A."/>
            <person name="Yadav S."/>
            <person name="Young G."/>
            <person name="Yu Q."/>
            <person name="Zembek L."/>
            <person name="Zhong D."/>
            <person name="Zimmer A."/>
            <person name="Zwirko Z."/>
            <person name="Jaffe D.B."/>
            <person name="Alvarez P."/>
            <person name="Brockman W."/>
            <person name="Butler J."/>
            <person name="Chin C."/>
            <person name="Gnerre S."/>
            <person name="Grabherr M."/>
            <person name="Kleber M."/>
            <person name="Mauceli E."/>
            <person name="MacCallum I."/>
        </authorList>
    </citation>
    <scope>NUCLEOTIDE SEQUENCE [LARGE SCALE GENOMIC DNA]</scope>
    <source>
        <strain evidence="17">Rob3c / Tucson 14021-0248.25</strain>
    </source>
</reference>
<evidence type="ECO:0000256" key="3">
    <source>
        <dbReference type="ARBA" id="ARBA00004406"/>
    </source>
</evidence>